<dbReference type="InterPro" id="IPR011048">
    <property type="entry name" value="Haem_d1_sf"/>
</dbReference>
<dbReference type="InterPro" id="IPR015943">
    <property type="entry name" value="WD40/YVTN_repeat-like_dom_sf"/>
</dbReference>
<comment type="caution">
    <text evidence="2">The sequence shown here is derived from an EMBL/GenBank/DDBJ whole genome shotgun (WGS) entry which is preliminary data.</text>
</comment>
<dbReference type="PANTHER" id="PTHR30344:SF1">
    <property type="entry name" value="6-PHOSPHOGLUCONOLACTONASE"/>
    <property type="match status" value="1"/>
</dbReference>
<sequence>MSHIDKYRGFIGTYTKGESEGIYTFLFDAESGQISEVKPAAKLNNPTYLAISKDNNYLYSIVQDGTQGGVAAFSLNSTTGELQLLNQQLTEGPQPCHVQLDSENHYLLAANYHRGTITAYTINAANREVNRQPSVIEHKGKAPVQKPHTHYATFTPDGRFVAVVDLGIDQLLTYEIVEDHLQKVSQLDLTPGSGPRHLDFHPNGKYAYIMTEYSSEVVVLQYHAETGTFTELQSITTIPADFTENNQGSAIHITSDGRYLYAGNRGHNSIAVFAAAETSGRLTFVEHVSSAGDWPRDFALDPTEKYMIGSNQESENIVIYRRDLESGRLSLLQSDIHVPHPICIKFLNETL</sequence>
<keyword evidence="2" id="KW-0378">Hydrolase</keyword>
<accession>A0A7X0HM99</accession>
<reference evidence="2 3" key="1">
    <citation type="submission" date="2020-08" db="EMBL/GenBank/DDBJ databases">
        <title>Genomic Encyclopedia of Type Strains, Phase IV (KMG-IV): sequencing the most valuable type-strain genomes for metagenomic binning, comparative biology and taxonomic classification.</title>
        <authorList>
            <person name="Goeker M."/>
        </authorList>
    </citation>
    <scope>NUCLEOTIDE SEQUENCE [LARGE SCALE GENOMIC DNA]</scope>
    <source>
        <strain evidence="2 3">DSM 5391</strain>
    </source>
</reference>
<dbReference type="FunFam" id="2.130.10.10:FF:000306">
    <property type="entry name" value="3-carboxymuconate cyclase"/>
    <property type="match status" value="1"/>
</dbReference>
<organism evidence="2 3">
    <name type="scientific">Bacillus benzoevorans</name>
    <dbReference type="NCBI Taxonomy" id="1456"/>
    <lineage>
        <taxon>Bacteria</taxon>
        <taxon>Bacillati</taxon>
        <taxon>Bacillota</taxon>
        <taxon>Bacilli</taxon>
        <taxon>Bacillales</taxon>
        <taxon>Bacillaceae</taxon>
        <taxon>Bacillus</taxon>
    </lineage>
</organism>
<dbReference type="InterPro" id="IPR050282">
    <property type="entry name" value="Cycloisomerase_2"/>
</dbReference>
<protein>
    <submittedName>
        <fullName evidence="2">6-phosphogluconolactonase</fullName>
        <ecNumber evidence="2">3.1.1.31</ecNumber>
    </submittedName>
</protein>
<dbReference type="SUPFAM" id="SSF51004">
    <property type="entry name" value="C-terminal (heme d1) domain of cytochrome cd1-nitrite reductase"/>
    <property type="match status" value="1"/>
</dbReference>
<dbReference type="AlphaFoldDB" id="A0A7X0HM99"/>
<dbReference type="Gene3D" id="2.130.10.10">
    <property type="entry name" value="YVTN repeat-like/Quinoprotein amine dehydrogenase"/>
    <property type="match status" value="1"/>
</dbReference>
<comment type="similarity">
    <text evidence="1">Belongs to the cycloisomerase 2 family.</text>
</comment>
<dbReference type="PANTHER" id="PTHR30344">
    <property type="entry name" value="6-PHOSPHOGLUCONOLACTONASE-RELATED"/>
    <property type="match status" value="1"/>
</dbReference>
<dbReference type="GO" id="GO:0017057">
    <property type="term" value="F:6-phosphogluconolactonase activity"/>
    <property type="evidence" value="ECO:0007669"/>
    <property type="project" value="UniProtKB-EC"/>
</dbReference>
<keyword evidence="3" id="KW-1185">Reference proteome</keyword>
<proteinExistence type="inferred from homology"/>
<dbReference type="Pfam" id="PF10282">
    <property type="entry name" value="Lactonase"/>
    <property type="match status" value="1"/>
</dbReference>
<evidence type="ECO:0000313" key="2">
    <source>
        <dbReference type="EMBL" id="MBB6443430.1"/>
    </source>
</evidence>
<dbReference type="EC" id="3.1.1.31" evidence="2"/>
<dbReference type="InterPro" id="IPR019405">
    <property type="entry name" value="Lactonase_7-beta_prop"/>
</dbReference>
<dbReference type="RefSeq" id="WP_184521319.1">
    <property type="nucleotide sequence ID" value="NZ_JACHGK010000001.1"/>
</dbReference>
<gene>
    <name evidence="2" type="ORF">HNR53_000018</name>
</gene>
<dbReference type="EMBL" id="JACHGK010000001">
    <property type="protein sequence ID" value="MBB6443430.1"/>
    <property type="molecule type" value="Genomic_DNA"/>
</dbReference>
<name>A0A7X0HM99_9BACI</name>
<dbReference type="GO" id="GO:0005829">
    <property type="term" value="C:cytosol"/>
    <property type="evidence" value="ECO:0007669"/>
    <property type="project" value="TreeGrafter"/>
</dbReference>
<dbReference type="Proteomes" id="UP000531594">
    <property type="component" value="Unassembled WGS sequence"/>
</dbReference>
<evidence type="ECO:0000256" key="1">
    <source>
        <dbReference type="ARBA" id="ARBA00005564"/>
    </source>
</evidence>
<evidence type="ECO:0000313" key="3">
    <source>
        <dbReference type="Proteomes" id="UP000531594"/>
    </source>
</evidence>